<gene>
    <name evidence="8" type="ORF">DR999_PMT17332</name>
</gene>
<evidence type="ECO:0000256" key="4">
    <source>
        <dbReference type="ARBA" id="ARBA00022833"/>
    </source>
</evidence>
<keyword evidence="2" id="KW-0479">Metal-binding</keyword>
<dbReference type="Gene3D" id="3.30.40.10">
    <property type="entry name" value="Zinc/RING finger domain, C3HC4 (zinc finger)"/>
    <property type="match status" value="1"/>
</dbReference>
<proteinExistence type="inferred from homology"/>
<dbReference type="InterPro" id="IPR011011">
    <property type="entry name" value="Znf_FYVE_PHD"/>
</dbReference>
<dbReference type="AlphaFoldDB" id="A0A4D9DSD2"/>
<dbReference type="SUPFAM" id="SSF57903">
    <property type="entry name" value="FYVE/PHD zinc finger"/>
    <property type="match status" value="1"/>
</dbReference>
<evidence type="ECO:0000256" key="2">
    <source>
        <dbReference type="ARBA" id="ARBA00022723"/>
    </source>
</evidence>
<dbReference type="SMART" id="SM00064">
    <property type="entry name" value="FYVE"/>
    <property type="match status" value="1"/>
</dbReference>
<evidence type="ECO:0000256" key="3">
    <source>
        <dbReference type="ARBA" id="ARBA00022771"/>
    </source>
</evidence>
<dbReference type="GO" id="GO:0031901">
    <property type="term" value="C:early endosome membrane"/>
    <property type="evidence" value="ECO:0007669"/>
    <property type="project" value="TreeGrafter"/>
</dbReference>
<feature type="region of interest" description="Disordered" evidence="6">
    <location>
        <begin position="346"/>
        <end position="455"/>
    </location>
</feature>
<dbReference type="InterPro" id="IPR043269">
    <property type="entry name" value="FYVE_LST2"/>
</dbReference>
<evidence type="ECO:0000256" key="5">
    <source>
        <dbReference type="PROSITE-ProRule" id="PRU00091"/>
    </source>
</evidence>
<reference evidence="8 9" key="1">
    <citation type="submission" date="2019-04" db="EMBL/GenBank/DDBJ databases">
        <title>Draft genome of the big-headed turtle Platysternon megacephalum.</title>
        <authorList>
            <person name="Gong S."/>
        </authorList>
    </citation>
    <scope>NUCLEOTIDE SEQUENCE [LARGE SCALE GENOMIC DNA]</scope>
    <source>
        <strain evidence="8">DO16091913</strain>
        <tissue evidence="8">Muscle</tissue>
    </source>
</reference>
<dbReference type="OrthoDB" id="20035at2759"/>
<evidence type="ECO:0000259" key="7">
    <source>
        <dbReference type="PROSITE" id="PS50178"/>
    </source>
</evidence>
<keyword evidence="9" id="KW-1185">Reference proteome</keyword>
<dbReference type="InterPro" id="IPR017455">
    <property type="entry name" value="Znf_FYVE-rel"/>
</dbReference>
<dbReference type="Proteomes" id="UP000297703">
    <property type="component" value="Unassembled WGS sequence"/>
</dbReference>
<feature type="compositionally biased region" description="Basic and acidic residues" evidence="6">
    <location>
        <begin position="361"/>
        <end position="371"/>
    </location>
</feature>
<evidence type="ECO:0000313" key="9">
    <source>
        <dbReference type="Proteomes" id="UP000297703"/>
    </source>
</evidence>
<dbReference type="CDD" id="cd15731">
    <property type="entry name" value="FYVE_LST2"/>
    <property type="match status" value="1"/>
</dbReference>
<dbReference type="PANTHER" id="PTHR46465:SF4">
    <property type="entry name" value="FYVE-TYPE DOMAIN-CONTAINING PROTEIN"/>
    <property type="match status" value="1"/>
</dbReference>
<feature type="region of interest" description="Disordered" evidence="6">
    <location>
        <begin position="293"/>
        <end position="316"/>
    </location>
</feature>
<evidence type="ECO:0000256" key="1">
    <source>
        <dbReference type="ARBA" id="ARBA00008755"/>
    </source>
</evidence>
<evidence type="ECO:0000313" key="8">
    <source>
        <dbReference type="EMBL" id="TFK00586.1"/>
    </source>
</evidence>
<keyword evidence="4" id="KW-0862">Zinc</keyword>
<keyword evidence="8" id="KW-0067">ATP-binding</keyword>
<dbReference type="PROSITE" id="PS50178">
    <property type="entry name" value="ZF_FYVE"/>
    <property type="match status" value="1"/>
</dbReference>
<evidence type="ECO:0000256" key="6">
    <source>
        <dbReference type="SAM" id="MobiDB-lite"/>
    </source>
</evidence>
<dbReference type="InterPro" id="IPR013083">
    <property type="entry name" value="Znf_RING/FYVE/PHD"/>
</dbReference>
<sequence length="704" mass="76342">MLPAAVRKWLHRPKRSDPRLLSQFFYADERVTRVVMEINGLDVETDPQQYLVLLNQLHLSQAHLLTLIERLMDECIPKERHCRDYLAKFPEELLVDNLGNHVLFAAECLVAGTVLELEEADGLQLRPLAKNLLCSLQLVRKVLREQSLSQASTCSEPVRMVLIRFDRLFADFELSYVSSLVSVKSPEELYKQQEIVVLFCETVQRALKLGYLSQDMIDGCEPLLMFTIPRLAIISGLLIYPEGPLSLERTPEEMSRVFSPFHSVLKKIRDLLRVLSEEELALLEKSLCAAESQGPCSAASPEPRGEAAPDTRLPAPGCSPEPAHNCSLHPPAGAGAHCTAACSAGTAANTDAGAPGTASEATHRGMEEAKEPVTPGSDPLPERPLNVRTSDVDAACTGSASSGLWPPAKALHPGDPGPAGKPSRDMRLQAHSAMPEGAGHAGSMGPPWDRGQQSWACSTGRGQLALVASGPREPTLPGGCVEACACVRNGRARPSQAQGLPPHLPGDSSRPLGQQPGSAWGRALHGAVLSMRRAELRSRYSSAQDMIHTLFVCISGVADQLQTNFASDLRSILKTVFHIMTSQPEAPVVTDTGQEEEAGEASPLADCALCSSRREGNGTRQGDGTSRLPEWVPDGTCRRCTACRAPFTVLRRRHHCRNCGKIFCSRCSQHTAPLPHYGLLKPVRVCAHCYTTHLPASPQPPSRP</sequence>
<keyword evidence="3 5" id="KW-0863">Zinc-finger</keyword>
<accession>A0A4D9DSD2</accession>
<dbReference type="Pfam" id="PF01363">
    <property type="entry name" value="FYVE"/>
    <property type="match status" value="1"/>
</dbReference>
<feature type="domain" description="FYVE-type" evidence="7">
    <location>
        <begin position="634"/>
        <end position="694"/>
    </location>
</feature>
<name>A0A4D9DSD2_9SAUR</name>
<dbReference type="InterPro" id="IPR000306">
    <property type="entry name" value="Znf_FYVE"/>
</dbReference>
<dbReference type="GO" id="GO:0008270">
    <property type="term" value="F:zinc ion binding"/>
    <property type="evidence" value="ECO:0007669"/>
    <property type="project" value="UniProtKB-KW"/>
</dbReference>
<keyword evidence="8" id="KW-0547">Nucleotide-binding</keyword>
<dbReference type="PANTHER" id="PTHR46465">
    <property type="entry name" value="LATERAL SIGNALING TARGET PROTEIN 2 HOMOLOG"/>
    <property type="match status" value="1"/>
</dbReference>
<comment type="similarity">
    <text evidence="1">Belongs to the lst-2 family.</text>
</comment>
<dbReference type="GO" id="GO:0005524">
    <property type="term" value="F:ATP binding"/>
    <property type="evidence" value="ECO:0007669"/>
    <property type="project" value="UniProtKB-KW"/>
</dbReference>
<dbReference type="EMBL" id="QXTE01000266">
    <property type="protein sequence ID" value="TFK00586.1"/>
    <property type="molecule type" value="Genomic_DNA"/>
</dbReference>
<protein>
    <submittedName>
        <fullName evidence="8">ATP-binding cassette sub-family A member 2</fullName>
    </submittedName>
</protein>
<reference evidence="8 9" key="2">
    <citation type="submission" date="2019-04" db="EMBL/GenBank/DDBJ databases">
        <title>The genome sequence of big-headed turtle.</title>
        <authorList>
            <person name="Gong S."/>
        </authorList>
    </citation>
    <scope>NUCLEOTIDE SEQUENCE [LARGE SCALE GENOMIC DNA]</scope>
    <source>
        <strain evidence="8">DO16091913</strain>
        <tissue evidence="8">Muscle</tissue>
    </source>
</reference>
<organism evidence="8 9">
    <name type="scientific">Platysternon megacephalum</name>
    <name type="common">big-headed turtle</name>
    <dbReference type="NCBI Taxonomy" id="55544"/>
    <lineage>
        <taxon>Eukaryota</taxon>
        <taxon>Metazoa</taxon>
        <taxon>Chordata</taxon>
        <taxon>Craniata</taxon>
        <taxon>Vertebrata</taxon>
        <taxon>Euteleostomi</taxon>
        <taxon>Archelosauria</taxon>
        <taxon>Testudinata</taxon>
        <taxon>Testudines</taxon>
        <taxon>Cryptodira</taxon>
        <taxon>Durocryptodira</taxon>
        <taxon>Testudinoidea</taxon>
        <taxon>Platysternidae</taxon>
        <taxon>Platysternon</taxon>
    </lineage>
</organism>
<feature type="region of interest" description="Disordered" evidence="6">
    <location>
        <begin position="493"/>
        <end position="519"/>
    </location>
</feature>
<comment type="caution">
    <text evidence="8">The sequence shown here is derived from an EMBL/GenBank/DDBJ whole genome shotgun (WGS) entry which is preliminary data.</text>
</comment>
<dbReference type="InterPro" id="IPR051118">
    <property type="entry name" value="LST-2"/>
</dbReference>